<dbReference type="EMBL" id="JACHVS010000001">
    <property type="protein sequence ID" value="MBB2995779.1"/>
    <property type="molecule type" value="Genomic_DNA"/>
</dbReference>
<keyword evidence="2" id="KW-1185">Reference proteome</keyword>
<sequence length="61" mass="6168">MSSTICTVEPKPVNSIRGAQVMAPALAEFEDACGLHQMIGGGLYVSGQLAVEPESGGGFAS</sequence>
<protein>
    <submittedName>
        <fullName evidence="1">Uncharacterized protein</fullName>
    </submittedName>
</protein>
<reference evidence="1 2" key="1">
    <citation type="submission" date="2020-08" db="EMBL/GenBank/DDBJ databases">
        <title>Sequencing the genomes of 1000 actinobacteria strains.</title>
        <authorList>
            <person name="Klenk H.-P."/>
        </authorList>
    </citation>
    <scope>NUCLEOTIDE SEQUENCE [LARGE SCALE GENOMIC DNA]</scope>
    <source>
        <strain evidence="1 2">DSM 22826</strain>
    </source>
</reference>
<accession>A0A839QHX2</accession>
<proteinExistence type="predicted"/>
<gene>
    <name evidence="1" type="ORF">E9229_001970</name>
</gene>
<dbReference type="Proteomes" id="UP000523000">
    <property type="component" value="Unassembled WGS sequence"/>
</dbReference>
<comment type="caution">
    <text evidence="1">The sequence shown here is derived from an EMBL/GenBank/DDBJ whole genome shotgun (WGS) entry which is preliminary data.</text>
</comment>
<evidence type="ECO:0000313" key="2">
    <source>
        <dbReference type="Proteomes" id="UP000523000"/>
    </source>
</evidence>
<organism evidence="1 2">
    <name type="scientific">Paeniglutamicibacter cryotolerans</name>
    <dbReference type="NCBI Taxonomy" id="670079"/>
    <lineage>
        <taxon>Bacteria</taxon>
        <taxon>Bacillati</taxon>
        <taxon>Actinomycetota</taxon>
        <taxon>Actinomycetes</taxon>
        <taxon>Micrococcales</taxon>
        <taxon>Micrococcaceae</taxon>
        <taxon>Paeniglutamicibacter</taxon>
    </lineage>
</organism>
<name>A0A839QHX2_9MICC</name>
<dbReference type="RefSeq" id="WP_183510980.1">
    <property type="nucleotide sequence ID" value="NZ_BAABGK010000008.1"/>
</dbReference>
<dbReference type="AlphaFoldDB" id="A0A839QHX2"/>
<evidence type="ECO:0000313" key="1">
    <source>
        <dbReference type="EMBL" id="MBB2995779.1"/>
    </source>
</evidence>